<sequence length="74" mass="8424">MNDIEYTGHFRQSEAKSTLLDKKPKDVIPRLAVALERAKVGCFVTVGWLLWIAVVVPSTTLMKYIRAKRHIELA</sequence>
<organism evidence="2 3">
    <name type="scientific">Rubritalea profundi</name>
    <dbReference type="NCBI Taxonomy" id="1658618"/>
    <lineage>
        <taxon>Bacteria</taxon>
        <taxon>Pseudomonadati</taxon>
        <taxon>Verrucomicrobiota</taxon>
        <taxon>Verrucomicrobiia</taxon>
        <taxon>Verrucomicrobiales</taxon>
        <taxon>Rubritaleaceae</taxon>
        <taxon>Rubritalea</taxon>
    </lineage>
</organism>
<gene>
    <name evidence="2" type="ORF">BSZ32_17885</name>
</gene>
<reference evidence="2 3" key="1">
    <citation type="submission" date="2016-12" db="EMBL/GenBank/DDBJ databases">
        <title>Study of bacterial adaptation to deep sea.</title>
        <authorList>
            <person name="Song J."/>
            <person name="Yoshizawa S."/>
            <person name="Kogure K."/>
        </authorList>
    </citation>
    <scope>NUCLEOTIDE SEQUENCE [LARGE SCALE GENOMIC DNA]</scope>
    <source>
        <strain evidence="2 3">SAORIC-165</strain>
    </source>
</reference>
<name>A0A2S7U6I6_9BACT</name>
<proteinExistence type="predicted"/>
<protein>
    <submittedName>
        <fullName evidence="2">Uncharacterized protein</fullName>
    </submittedName>
</protein>
<keyword evidence="1" id="KW-1133">Transmembrane helix</keyword>
<evidence type="ECO:0000313" key="3">
    <source>
        <dbReference type="Proteomes" id="UP000239907"/>
    </source>
</evidence>
<keyword evidence="1" id="KW-0812">Transmembrane</keyword>
<evidence type="ECO:0000313" key="2">
    <source>
        <dbReference type="EMBL" id="PQJ30157.1"/>
    </source>
</evidence>
<feature type="transmembrane region" description="Helical" evidence="1">
    <location>
        <begin position="38"/>
        <end position="61"/>
    </location>
</feature>
<evidence type="ECO:0000256" key="1">
    <source>
        <dbReference type="SAM" id="Phobius"/>
    </source>
</evidence>
<dbReference type="Proteomes" id="UP000239907">
    <property type="component" value="Unassembled WGS sequence"/>
</dbReference>
<comment type="caution">
    <text evidence="2">The sequence shown here is derived from an EMBL/GenBank/DDBJ whole genome shotgun (WGS) entry which is preliminary data.</text>
</comment>
<keyword evidence="1" id="KW-0472">Membrane</keyword>
<dbReference type="EMBL" id="MQWA01000001">
    <property type="protein sequence ID" value="PQJ30157.1"/>
    <property type="molecule type" value="Genomic_DNA"/>
</dbReference>
<accession>A0A2S7U6I6</accession>
<keyword evidence="3" id="KW-1185">Reference proteome</keyword>
<dbReference type="AlphaFoldDB" id="A0A2S7U6I6"/>
<dbReference type="RefSeq" id="WP_105044682.1">
    <property type="nucleotide sequence ID" value="NZ_MQWA01000001.1"/>
</dbReference>